<evidence type="ECO:0000313" key="4">
    <source>
        <dbReference type="Proteomes" id="UP000198287"/>
    </source>
</evidence>
<evidence type="ECO:0000259" key="2">
    <source>
        <dbReference type="PROSITE" id="PS51029"/>
    </source>
</evidence>
<dbReference type="PANTHER" id="PTHR12243:SF67">
    <property type="entry name" value="COREPRESSOR OF PANGOLIN, ISOFORM A-RELATED"/>
    <property type="match status" value="1"/>
</dbReference>
<dbReference type="EMBL" id="LNIX01000003">
    <property type="protein sequence ID" value="OXA58063.1"/>
    <property type="molecule type" value="Genomic_DNA"/>
</dbReference>
<feature type="domain" description="MADF" evidence="2">
    <location>
        <begin position="24"/>
        <end position="111"/>
    </location>
</feature>
<dbReference type="SMART" id="SM00595">
    <property type="entry name" value="MADF"/>
    <property type="match status" value="1"/>
</dbReference>
<dbReference type="OrthoDB" id="5984255at2759"/>
<dbReference type="PANTHER" id="PTHR12243">
    <property type="entry name" value="MADF DOMAIN TRANSCRIPTION FACTOR"/>
    <property type="match status" value="1"/>
</dbReference>
<sequence>MGPKKIALKSAFSPEDDKLALESKLVTLVEPHRHIWDIKDKDYKVNTMRQNTFTSIGEQLGKPGDVCMALWESLRSQYLAARRALPTGSGAKARSSFRLFDAMSFISGGQDQSQTICNLDGDEDETEHADDEFSTINFADLNDDNIDTSVVPNQTQNSVPESNPRPRSHAKFGGKRKLDSLEEQMLNFIKGGDSKDDEFERFGKTIAAKLRKIHERDPKAAATCEYELHGVLHKTELNIL</sequence>
<dbReference type="Pfam" id="PF10545">
    <property type="entry name" value="MADF_DNA_bdg"/>
    <property type="match status" value="1"/>
</dbReference>
<dbReference type="Proteomes" id="UP000198287">
    <property type="component" value="Unassembled WGS sequence"/>
</dbReference>
<dbReference type="GO" id="GO:0005667">
    <property type="term" value="C:transcription regulator complex"/>
    <property type="evidence" value="ECO:0007669"/>
    <property type="project" value="TreeGrafter"/>
</dbReference>
<dbReference type="AlphaFoldDB" id="A0A226EK25"/>
<dbReference type="InterPro" id="IPR039353">
    <property type="entry name" value="TF_Adf1"/>
</dbReference>
<dbReference type="PROSITE" id="PS51029">
    <property type="entry name" value="MADF"/>
    <property type="match status" value="1"/>
</dbReference>
<feature type="region of interest" description="Disordered" evidence="1">
    <location>
        <begin position="153"/>
        <end position="176"/>
    </location>
</feature>
<comment type="caution">
    <text evidence="3">The sequence shown here is derived from an EMBL/GenBank/DDBJ whole genome shotgun (WGS) entry which is preliminary data.</text>
</comment>
<evidence type="ECO:0000313" key="3">
    <source>
        <dbReference type="EMBL" id="OXA58063.1"/>
    </source>
</evidence>
<protein>
    <recommendedName>
        <fullName evidence="2">MADF domain-containing protein</fullName>
    </recommendedName>
</protein>
<proteinExistence type="predicted"/>
<gene>
    <name evidence="3" type="ORF">Fcan01_08144</name>
</gene>
<dbReference type="GO" id="GO:0005634">
    <property type="term" value="C:nucleus"/>
    <property type="evidence" value="ECO:0007669"/>
    <property type="project" value="TreeGrafter"/>
</dbReference>
<evidence type="ECO:0000256" key="1">
    <source>
        <dbReference type="SAM" id="MobiDB-lite"/>
    </source>
</evidence>
<accession>A0A226EK25</accession>
<dbReference type="GO" id="GO:0006357">
    <property type="term" value="P:regulation of transcription by RNA polymerase II"/>
    <property type="evidence" value="ECO:0007669"/>
    <property type="project" value="TreeGrafter"/>
</dbReference>
<dbReference type="InterPro" id="IPR006578">
    <property type="entry name" value="MADF-dom"/>
</dbReference>
<reference evidence="3 4" key="1">
    <citation type="submission" date="2015-12" db="EMBL/GenBank/DDBJ databases">
        <title>The genome of Folsomia candida.</title>
        <authorList>
            <person name="Faddeeva A."/>
            <person name="Derks M.F."/>
            <person name="Anvar Y."/>
            <person name="Smit S."/>
            <person name="Van Straalen N."/>
            <person name="Roelofs D."/>
        </authorList>
    </citation>
    <scope>NUCLEOTIDE SEQUENCE [LARGE SCALE GENOMIC DNA]</scope>
    <source>
        <strain evidence="3 4">VU population</strain>
        <tissue evidence="3">Whole body</tissue>
    </source>
</reference>
<keyword evidence="4" id="KW-1185">Reference proteome</keyword>
<organism evidence="3 4">
    <name type="scientific">Folsomia candida</name>
    <name type="common">Springtail</name>
    <dbReference type="NCBI Taxonomy" id="158441"/>
    <lineage>
        <taxon>Eukaryota</taxon>
        <taxon>Metazoa</taxon>
        <taxon>Ecdysozoa</taxon>
        <taxon>Arthropoda</taxon>
        <taxon>Hexapoda</taxon>
        <taxon>Collembola</taxon>
        <taxon>Entomobryomorpha</taxon>
        <taxon>Isotomoidea</taxon>
        <taxon>Isotomidae</taxon>
        <taxon>Proisotominae</taxon>
        <taxon>Folsomia</taxon>
    </lineage>
</organism>
<feature type="compositionally biased region" description="Basic residues" evidence="1">
    <location>
        <begin position="166"/>
        <end position="175"/>
    </location>
</feature>
<name>A0A226EK25_FOLCA</name>